<keyword evidence="4 5" id="KW-0975">Bacterial flagellum</keyword>
<sequence>MGMFGIDGLASGLNTSSMINQLMQVEAMPQTLLKQRQSTQQSFVSALQGLNTRVASLAEAATKAAKPASWQAYTATASDTSATVTTHGNAQPGSLSFSVDAVAQSQMSVSAKVPDDGSLLTGEPPALTVRTADGQFVTVSPTTGSLNDIAKAINNSPETGVRATVVRVSGTEAGAEPEFRLQFTGSSTGTTGAFGVYAGTSDQLEGLDPAALATHRIDGNQVRAATDAVVTLWKGVDGLEEQFVQSSNTFTNLMTGVDVTVNAVTAPSDPPVTVTVARDDEALTSMVSGVVGALGVVLSDIASRSATTTTSNANGGSTVTGGVFTGDSTVRNIQSRLASAMSMPVGGESPSAVGIMIGRDGTITFDKEVFGAAMAADPARTQAMVTEMAQRVADVASGFSDKYDGTLTRRIESQQGQIRSMTDQIEGWDRRLELRRANLQRTYAALEVTLSNLSSQSNWLAGQLGSLPSYNNS</sequence>
<feature type="domain" description="Flagellar hook-associated protein 2 N-terminal" evidence="6">
    <location>
        <begin position="11"/>
        <end position="106"/>
    </location>
</feature>
<feature type="domain" description="Flagellar hook-associated protein 2 C-terminal" evidence="7">
    <location>
        <begin position="236"/>
        <end position="453"/>
    </location>
</feature>
<evidence type="ECO:0000256" key="2">
    <source>
        <dbReference type="ARBA" id="ARBA00011255"/>
    </source>
</evidence>
<dbReference type="InterPro" id="IPR040026">
    <property type="entry name" value="FliD"/>
</dbReference>
<comment type="caution">
    <text evidence="8">The sequence shown here is derived from an EMBL/GenBank/DDBJ whole genome shotgun (WGS) entry which is preliminary data.</text>
</comment>
<evidence type="ECO:0000256" key="1">
    <source>
        <dbReference type="ARBA" id="ARBA00009764"/>
    </source>
</evidence>
<dbReference type="PANTHER" id="PTHR30288">
    <property type="entry name" value="FLAGELLAR CAP/ASSEMBLY PROTEIN FLID"/>
    <property type="match status" value="1"/>
</dbReference>
<name>A0A0A0BQL2_9CELL</name>
<proteinExistence type="inferred from homology"/>
<dbReference type="GO" id="GO:0071973">
    <property type="term" value="P:bacterial-type flagellum-dependent cell motility"/>
    <property type="evidence" value="ECO:0007669"/>
    <property type="project" value="TreeGrafter"/>
</dbReference>
<dbReference type="GO" id="GO:0009424">
    <property type="term" value="C:bacterial-type flagellum hook"/>
    <property type="evidence" value="ECO:0007669"/>
    <property type="project" value="UniProtKB-UniRule"/>
</dbReference>
<comment type="subunit">
    <text evidence="2 5">Homopentamer.</text>
</comment>
<keyword evidence="5" id="KW-0964">Secreted</keyword>
<dbReference type="GO" id="GO:0005576">
    <property type="term" value="C:extracellular region"/>
    <property type="evidence" value="ECO:0007669"/>
    <property type="project" value="UniProtKB-SubCell"/>
</dbReference>
<dbReference type="AlphaFoldDB" id="A0A0A0BQL2"/>
<reference evidence="8 9" key="1">
    <citation type="submission" date="2013-08" db="EMBL/GenBank/DDBJ databases">
        <title>Genome sequencing of Cellulomonas bogoriensis 69B4.</title>
        <authorList>
            <person name="Chen F."/>
            <person name="Li Y."/>
            <person name="Wang G."/>
        </authorList>
    </citation>
    <scope>NUCLEOTIDE SEQUENCE [LARGE SCALE GENOMIC DNA]</scope>
    <source>
        <strain evidence="8 9">69B4</strain>
    </source>
</reference>
<dbReference type="EMBL" id="AXCZ01000151">
    <property type="protein sequence ID" value="KGM10241.1"/>
    <property type="molecule type" value="Genomic_DNA"/>
</dbReference>
<keyword evidence="3" id="KW-0175">Coiled coil</keyword>
<evidence type="ECO:0000256" key="3">
    <source>
        <dbReference type="ARBA" id="ARBA00023054"/>
    </source>
</evidence>
<dbReference type="Pfam" id="PF07195">
    <property type="entry name" value="FliD_C"/>
    <property type="match status" value="1"/>
</dbReference>
<evidence type="ECO:0000313" key="8">
    <source>
        <dbReference type="EMBL" id="KGM10241.1"/>
    </source>
</evidence>
<evidence type="ECO:0000259" key="7">
    <source>
        <dbReference type="Pfam" id="PF07195"/>
    </source>
</evidence>
<gene>
    <name evidence="8" type="ORF">N869_12160</name>
</gene>
<accession>A0A0A0BQL2</accession>
<evidence type="ECO:0000259" key="6">
    <source>
        <dbReference type="Pfam" id="PF02465"/>
    </source>
</evidence>
<evidence type="ECO:0000256" key="4">
    <source>
        <dbReference type="ARBA" id="ARBA00023143"/>
    </source>
</evidence>
<dbReference type="PANTHER" id="PTHR30288:SF0">
    <property type="entry name" value="FLAGELLAR HOOK-ASSOCIATED PROTEIN 2"/>
    <property type="match status" value="1"/>
</dbReference>
<dbReference type="GO" id="GO:0009421">
    <property type="term" value="C:bacterial-type flagellum filament cap"/>
    <property type="evidence" value="ECO:0007669"/>
    <property type="project" value="InterPro"/>
</dbReference>
<dbReference type="InterPro" id="IPR003481">
    <property type="entry name" value="FliD_N"/>
</dbReference>
<evidence type="ECO:0000313" key="9">
    <source>
        <dbReference type="Proteomes" id="UP000054314"/>
    </source>
</evidence>
<comment type="similarity">
    <text evidence="1 5">Belongs to the FliD family.</text>
</comment>
<dbReference type="OrthoDB" id="5241527at2"/>
<keyword evidence="9" id="KW-1185">Reference proteome</keyword>
<dbReference type="Pfam" id="PF02465">
    <property type="entry name" value="FliD_N"/>
    <property type="match status" value="1"/>
</dbReference>
<comment type="function">
    <text evidence="5">Required for morphogenesis and for the elongation of the flagellar filament by facilitating polymerization of the flagellin monomers at the tip of growing filament. Forms a capping structure, which prevents flagellin subunits (transported through the central channel of the flagellum) from leaking out without polymerization at the distal end.</text>
</comment>
<organism evidence="8 9">
    <name type="scientific">Cellulomonas bogoriensis 69B4 = DSM 16987</name>
    <dbReference type="NCBI Taxonomy" id="1386082"/>
    <lineage>
        <taxon>Bacteria</taxon>
        <taxon>Bacillati</taxon>
        <taxon>Actinomycetota</taxon>
        <taxon>Actinomycetes</taxon>
        <taxon>Micrococcales</taxon>
        <taxon>Cellulomonadaceae</taxon>
        <taxon>Cellulomonas</taxon>
    </lineage>
</organism>
<dbReference type="RefSeq" id="WP_035061963.1">
    <property type="nucleotide sequence ID" value="NZ_AXCZ01000151.1"/>
</dbReference>
<dbReference type="Proteomes" id="UP000054314">
    <property type="component" value="Unassembled WGS sequence"/>
</dbReference>
<dbReference type="GO" id="GO:0007155">
    <property type="term" value="P:cell adhesion"/>
    <property type="evidence" value="ECO:0007669"/>
    <property type="project" value="InterPro"/>
</dbReference>
<protein>
    <recommendedName>
        <fullName evidence="5">Flagellar hook-associated protein 2</fullName>
        <shortName evidence="5">HAP2</shortName>
    </recommendedName>
    <alternativeName>
        <fullName evidence="5">Flagellar cap protein</fullName>
    </alternativeName>
</protein>
<evidence type="ECO:0000256" key="5">
    <source>
        <dbReference type="RuleBase" id="RU362066"/>
    </source>
</evidence>
<dbReference type="InterPro" id="IPR010809">
    <property type="entry name" value="FliD_C"/>
</dbReference>
<comment type="subcellular location">
    <subcellularLocation>
        <location evidence="5">Secreted</location>
    </subcellularLocation>
    <subcellularLocation>
        <location evidence="5">Bacterial flagellum</location>
    </subcellularLocation>
</comment>